<dbReference type="GO" id="GO:0005666">
    <property type="term" value="C:RNA polymerase III complex"/>
    <property type="evidence" value="ECO:0007669"/>
    <property type="project" value="TreeGrafter"/>
</dbReference>
<comment type="similarity">
    <text evidence="5">Belongs to the archaeal Rpo11/eukaryotic RPB11/RPC19 RNA polymerase subunit family.</text>
</comment>
<dbReference type="PANTHER" id="PTHR13946:SF28">
    <property type="entry name" value="DNA-DIRECTED RNA POLYMERASES I AND III SUBUNIT RPAC2"/>
    <property type="match status" value="1"/>
</dbReference>
<dbReference type="InterPro" id="IPR022905">
    <property type="entry name" value="Rpo11-like"/>
</dbReference>
<dbReference type="GO" id="GO:0005736">
    <property type="term" value="C:RNA polymerase I complex"/>
    <property type="evidence" value="ECO:0007669"/>
    <property type="project" value="TreeGrafter"/>
</dbReference>
<dbReference type="PROSITE" id="PS01154">
    <property type="entry name" value="RNA_POL_L_13KD"/>
    <property type="match status" value="1"/>
</dbReference>
<dbReference type="GO" id="GO:0003899">
    <property type="term" value="F:DNA-directed RNA polymerase activity"/>
    <property type="evidence" value="ECO:0007669"/>
    <property type="project" value="InterPro"/>
</dbReference>
<evidence type="ECO:0000313" key="8">
    <source>
        <dbReference type="Proteomes" id="UP000187209"/>
    </source>
</evidence>
<dbReference type="GO" id="GO:0046983">
    <property type="term" value="F:protein dimerization activity"/>
    <property type="evidence" value="ECO:0007669"/>
    <property type="project" value="InterPro"/>
</dbReference>
<comment type="caution">
    <text evidence="7">The sequence shown here is derived from an EMBL/GenBank/DDBJ whole genome shotgun (WGS) entry which is preliminary data.</text>
</comment>
<dbReference type="InterPro" id="IPR033898">
    <property type="entry name" value="RNAP_AC19"/>
</dbReference>
<keyword evidence="8" id="KW-1185">Reference proteome</keyword>
<dbReference type="InterPro" id="IPR036603">
    <property type="entry name" value="RBP11-like"/>
</dbReference>
<sequence>MDSNMFSVALDSNTEGTFTFRNEGHTLGNALRYFLIKNKDVEFVGYSVPHPAEPLMNIRVQTHTANPLSTLENSLYNLDEYCDLLLTKLEALD</sequence>
<keyword evidence="3" id="KW-0804">Transcription</keyword>
<dbReference type="GO" id="GO:0006383">
    <property type="term" value="P:transcription by RNA polymerase III"/>
    <property type="evidence" value="ECO:0007669"/>
    <property type="project" value="TreeGrafter"/>
</dbReference>
<dbReference type="Gene3D" id="3.30.1360.10">
    <property type="entry name" value="RNA polymerase, RBP11-like subunit"/>
    <property type="match status" value="1"/>
</dbReference>
<dbReference type="SUPFAM" id="SSF55257">
    <property type="entry name" value="RBP11-like subunits of RNA polymerase"/>
    <property type="match status" value="1"/>
</dbReference>
<evidence type="ECO:0000256" key="3">
    <source>
        <dbReference type="ARBA" id="ARBA00023163"/>
    </source>
</evidence>
<evidence type="ECO:0000256" key="2">
    <source>
        <dbReference type="ARBA" id="ARBA00022478"/>
    </source>
</evidence>
<dbReference type="Pfam" id="PF13656">
    <property type="entry name" value="RNA_pol_L_2"/>
    <property type="match status" value="1"/>
</dbReference>
<evidence type="ECO:0000256" key="5">
    <source>
        <dbReference type="ARBA" id="ARBA00025751"/>
    </source>
</evidence>
<comment type="subcellular location">
    <subcellularLocation>
        <location evidence="1">Nucleus</location>
    </subcellularLocation>
</comment>
<evidence type="ECO:0000256" key="4">
    <source>
        <dbReference type="ARBA" id="ARBA00023242"/>
    </source>
</evidence>
<feature type="domain" description="DNA-directed RNA polymerase RBP11-like dimerisation" evidence="6">
    <location>
        <begin position="16"/>
        <end position="86"/>
    </location>
</feature>
<dbReference type="GO" id="GO:0006362">
    <property type="term" value="P:transcription elongation by RNA polymerase I"/>
    <property type="evidence" value="ECO:0007669"/>
    <property type="project" value="TreeGrafter"/>
</dbReference>
<dbReference type="CDD" id="cd07029">
    <property type="entry name" value="RNAP_I_III_AC19"/>
    <property type="match status" value="1"/>
</dbReference>
<dbReference type="InterPro" id="IPR008193">
    <property type="entry name" value="RNA_pol_Rpb11_13-16kDa_CS"/>
</dbReference>
<dbReference type="AlphaFoldDB" id="A0A1R2BP29"/>
<evidence type="ECO:0000256" key="1">
    <source>
        <dbReference type="ARBA" id="ARBA00004123"/>
    </source>
</evidence>
<dbReference type="HAMAP" id="MF_00261">
    <property type="entry name" value="RNApol_arch_Rpo11"/>
    <property type="match status" value="1"/>
</dbReference>
<accession>A0A1R2BP29</accession>
<dbReference type="OrthoDB" id="510325at2759"/>
<reference evidence="7 8" key="1">
    <citation type="submission" date="2016-11" db="EMBL/GenBank/DDBJ databases">
        <title>The macronuclear genome of Stentor coeruleus: a giant cell with tiny introns.</title>
        <authorList>
            <person name="Slabodnick M."/>
            <person name="Ruby J.G."/>
            <person name="Reiff S.B."/>
            <person name="Swart E.C."/>
            <person name="Gosai S."/>
            <person name="Prabakaran S."/>
            <person name="Witkowska E."/>
            <person name="Larue G.E."/>
            <person name="Fisher S."/>
            <person name="Freeman R.M."/>
            <person name="Gunawardena J."/>
            <person name="Chu W."/>
            <person name="Stover N.A."/>
            <person name="Gregory B.D."/>
            <person name="Nowacki M."/>
            <person name="Derisi J."/>
            <person name="Roy S.W."/>
            <person name="Marshall W.F."/>
            <person name="Sood P."/>
        </authorList>
    </citation>
    <scope>NUCLEOTIDE SEQUENCE [LARGE SCALE GENOMIC DNA]</scope>
    <source>
        <strain evidence="7">WM001</strain>
    </source>
</reference>
<protein>
    <recommendedName>
        <fullName evidence="6">DNA-directed RNA polymerase RBP11-like dimerisation domain-containing protein</fullName>
    </recommendedName>
</protein>
<evidence type="ECO:0000259" key="6">
    <source>
        <dbReference type="Pfam" id="PF13656"/>
    </source>
</evidence>
<evidence type="ECO:0000313" key="7">
    <source>
        <dbReference type="EMBL" id="OMJ78501.1"/>
    </source>
</evidence>
<keyword evidence="2" id="KW-0240">DNA-directed RNA polymerase</keyword>
<dbReference type="EMBL" id="MPUH01000518">
    <property type="protein sequence ID" value="OMJ78501.1"/>
    <property type="molecule type" value="Genomic_DNA"/>
</dbReference>
<proteinExistence type="inferred from homology"/>
<name>A0A1R2BP29_9CILI</name>
<dbReference type="PANTHER" id="PTHR13946">
    <property type="entry name" value="DNA-DIRECTED RNA POLYMERASE I,II,III"/>
    <property type="match status" value="1"/>
</dbReference>
<dbReference type="InterPro" id="IPR009025">
    <property type="entry name" value="RBP11-like_dimer"/>
</dbReference>
<keyword evidence="4" id="KW-0539">Nucleus</keyword>
<gene>
    <name evidence="7" type="ORF">SteCoe_21654</name>
</gene>
<dbReference type="GO" id="GO:0003677">
    <property type="term" value="F:DNA binding"/>
    <property type="evidence" value="ECO:0007669"/>
    <property type="project" value="InterPro"/>
</dbReference>
<dbReference type="Proteomes" id="UP000187209">
    <property type="component" value="Unassembled WGS sequence"/>
</dbReference>
<organism evidence="7 8">
    <name type="scientific">Stentor coeruleus</name>
    <dbReference type="NCBI Taxonomy" id="5963"/>
    <lineage>
        <taxon>Eukaryota</taxon>
        <taxon>Sar</taxon>
        <taxon>Alveolata</taxon>
        <taxon>Ciliophora</taxon>
        <taxon>Postciliodesmatophora</taxon>
        <taxon>Heterotrichea</taxon>
        <taxon>Heterotrichida</taxon>
        <taxon>Stentoridae</taxon>
        <taxon>Stentor</taxon>
    </lineage>
</organism>